<proteinExistence type="predicted"/>
<accession>A0A5B9Q2R4</accession>
<evidence type="ECO:0000313" key="1">
    <source>
        <dbReference type="EMBL" id="QEG33317.1"/>
    </source>
</evidence>
<dbReference type="KEGG" id="bgok:Pr1d_05780"/>
<sequence>MYFLKMLAQRLRVANHSIIVHLLREFAPFVRLKRHIFAVPEGCSGGSLSEGYL</sequence>
<organism evidence="1 2">
    <name type="scientific">Bythopirellula goksoeyrii</name>
    <dbReference type="NCBI Taxonomy" id="1400387"/>
    <lineage>
        <taxon>Bacteria</taxon>
        <taxon>Pseudomonadati</taxon>
        <taxon>Planctomycetota</taxon>
        <taxon>Planctomycetia</taxon>
        <taxon>Pirellulales</taxon>
        <taxon>Lacipirellulaceae</taxon>
        <taxon>Bythopirellula</taxon>
    </lineage>
</organism>
<keyword evidence="2" id="KW-1185">Reference proteome</keyword>
<reference evidence="1 2" key="1">
    <citation type="submission" date="2019-08" db="EMBL/GenBank/DDBJ databases">
        <title>Deep-cultivation of Planctomycetes and their phenomic and genomic characterization uncovers novel biology.</title>
        <authorList>
            <person name="Wiegand S."/>
            <person name="Jogler M."/>
            <person name="Boedeker C."/>
            <person name="Pinto D."/>
            <person name="Vollmers J."/>
            <person name="Rivas-Marin E."/>
            <person name="Kohn T."/>
            <person name="Peeters S.H."/>
            <person name="Heuer A."/>
            <person name="Rast P."/>
            <person name="Oberbeckmann S."/>
            <person name="Bunk B."/>
            <person name="Jeske O."/>
            <person name="Meyerdierks A."/>
            <person name="Storesund J.E."/>
            <person name="Kallscheuer N."/>
            <person name="Luecker S."/>
            <person name="Lage O.M."/>
            <person name="Pohl T."/>
            <person name="Merkel B.J."/>
            <person name="Hornburger P."/>
            <person name="Mueller R.-W."/>
            <person name="Bruemmer F."/>
            <person name="Labrenz M."/>
            <person name="Spormann A.M."/>
            <person name="Op den Camp H."/>
            <person name="Overmann J."/>
            <person name="Amann R."/>
            <person name="Jetten M.S.M."/>
            <person name="Mascher T."/>
            <person name="Medema M.H."/>
            <person name="Devos D.P."/>
            <person name="Kaster A.-K."/>
            <person name="Ovreas L."/>
            <person name="Rohde M."/>
            <person name="Galperin M.Y."/>
            <person name="Jogler C."/>
        </authorList>
    </citation>
    <scope>NUCLEOTIDE SEQUENCE [LARGE SCALE GENOMIC DNA]</scope>
    <source>
        <strain evidence="1 2">Pr1d</strain>
    </source>
</reference>
<protein>
    <submittedName>
        <fullName evidence="1">Uncharacterized protein</fullName>
    </submittedName>
</protein>
<evidence type="ECO:0000313" key="2">
    <source>
        <dbReference type="Proteomes" id="UP000323917"/>
    </source>
</evidence>
<name>A0A5B9Q2R4_9BACT</name>
<dbReference type="EMBL" id="CP042913">
    <property type="protein sequence ID" value="QEG33317.1"/>
    <property type="molecule type" value="Genomic_DNA"/>
</dbReference>
<dbReference type="AlphaFoldDB" id="A0A5B9Q2R4"/>
<dbReference type="Proteomes" id="UP000323917">
    <property type="component" value="Chromosome"/>
</dbReference>
<gene>
    <name evidence="1" type="ORF">Pr1d_05780</name>
</gene>